<comment type="similarity">
    <text evidence="1">Belongs to the ATP-dependent AMP-binding enzyme family.</text>
</comment>
<dbReference type="Gene3D" id="3.40.50.12780">
    <property type="entry name" value="N-terminal domain of ligase-like"/>
    <property type="match status" value="1"/>
</dbReference>
<dbReference type="PANTHER" id="PTHR43201:SF5">
    <property type="entry name" value="MEDIUM-CHAIN ACYL-COA LIGASE ACSF2, MITOCHONDRIAL"/>
    <property type="match status" value="1"/>
</dbReference>
<dbReference type="PANTHER" id="PTHR43201">
    <property type="entry name" value="ACYL-COA SYNTHETASE"/>
    <property type="match status" value="1"/>
</dbReference>
<reference evidence="5 6" key="1">
    <citation type="submission" date="2019-02" db="EMBL/GenBank/DDBJ databases">
        <authorList>
            <person name="Feng G."/>
        </authorList>
    </citation>
    <scope>NUCLEOTIDE SEQUENCE [LARGE SCALE GENOMIC DNA]</scope>
    <source>
        <strain evidence="5 6">CCTCC AB 2011146</strain>
    </source>
</reference>
<sequence length="556" mass="60658">MGIKGEDSAAIRITATTLGDLLLAGWDKGRGKDALVFPGERKSYDDLVASVLRRARGLKALGIGRGDHVGILLPSSIEFVETLFANAMCGAVSVLMNARYKAPEMAYVAQNADLRAIVTNDLISEHVDFGARLTEAFPDLSSAVDPAALTLAETPLLRQIIMLGGRSAPGFIDQAMFDAAADGVSEMDIHDARLTVRVRDTAMILYTSGTSANPKGCLLSHEAVTREANNLARYRWGFQPDERAWSPLPLFHIAAMLCMLGAMDVGGTFIGQPHFDAGESLRQIEAERVTMMFLPFVTFHQAMIAHPDWDKTDMSSVRLQNSCFAFMPDRVGRAYRDKAPNMLQVGTMGMTEATGIVTTGGPAMDPEMGFRKLGYPLAGIEMKIIDPDTGVERGVDERGEILIRGYNLFDGYYRDPEKTAEAIDPDGWYHSADIGSIDAEGHVMFHGRFKDMLKVGGENVAAAEVEAVLASHPAVRLAQVVGLPDDRLAEIPAAYIECDGDVSVEPDELIAYTKARLASFKVPRHIRFVDEWPMSASKIQKFKLRAALMDELGLND</sequence>
<comment type="caution">
    <text evidence="5">The sequence shown here is derived from an EMBL/GenBank/DDBJ whole genome shotgun (WGS) entry which is preliminary data.</text>
</comment>
<protein>
    <submittedName>
        <fullName evidence="5">AMP-dependent synthetase</fullName>
    </submittedName>
</protein>
<evidence type="ECO:0000313" key="6">
    <source>
        <dbReference type="Proteomes" id="UP000291572"/>
    </source>
</evidence>
<accession>A0A8G1ZMW5</accession>
<feature type="domain" description="AMP-dependent synthetase/ligase" evidence="3">
    <location>
        <begin position="30"/>
        <end position="413"/>
    </location>
</feature>
<dbReference type="Pfam" id="PF13193">
    <property type="entry name" value="AMP-binding_C"/>
    <property type="match status" value="1"/>
</dbReference>
<dbReference type="RefSeq" id="WP_066607782.1">
    <property type="nucleotide sequence ID" value="NZ_OZ239429.1"/>
</dbReference>
<dbReference type="SUPFAM" id="SSF56801">
    <property type="entry name" value="Acetyl-CoA synthetase-like"/>
    <property type="match status" value="1"/>
</dbReference>
<evidence type="ECO:0000259" key="3">
    <source>
        <dbReference type="Pfam" id="PF00501"/>
    </source>
</evidence>
<dbReference type="OrthoDB" id="9803968at2"/>
<dbReference type="InterPro" id="IPR042099">
    <property type="entry name" value="ANL_N_sf"/>
</dbReference>
<evidence type="ECO:0000256" key="1">
    <source>
        <dbReference type="ARBA" id="ARBA00006432"/>
    </source>
</evidence>
<gene>
    <name evidence="5" type="ORF">EWH12_08020</name>
</gene>
<dbReference type="Gene3D" id="3.30.300.30">
    <property type="match status" value="1"/>
</dbReference>
<dbReference type="InterPro" id="IPR000873">
    <property type="entry name" value="AMP-dep_synth/lig_dom"/>
</dbReference>
<dbReference type="InterPro" id="IPR025110">
    <property type="entry name" value="AMP-bd_C"/>
</dbReference>
<dbReference type="InterPro" id="IPR045851">
    <property type="entry name" value="AMP-bd_C_sf"/>
</dbReference>
<dbReference type="GO" id="GO:0006631">
    <property type="term" value="P:fatty acid metabolic process"/>
    <property type="evidence" value="ECO:0007669"/>
    <property type="project" value="TreeGrafter"/>
</dbReference>
<evidence type="ECO:0000259" key="4">
    <source>
        <dbReference type="Pfam" id="PF13193"/>
    </source>
</evidence>
<dbReference type="AlphaFoldDB" id="A0A8G1ZMW5"/>
<evidence type="ECO:0000256" key="2">
    <source>
        <dbReference type="ARBA" id="ARBA00022598"/>
    </source>
</evidence>
<keyword evidence="2" id="KW-0436">Ligase</keyword>
<evidence type="ECO:0000313" key="5">
    <source>
        <dbReference type="EMBL" id="RYM11993.1"/>
    </source>
</evidence>
<dbReference type="Proteomes" id="UP000291572">
    <property type="component" value="Unassembled WGS sequence"/>
</dbReference>
<name>A0A8G1ZMW5_9SPHN</name>
<proteinExistence type="inferred from homology"/>
<feature type="domain" description="AMP-binding enzyme C-terminal" evidence="4">
    <location>
        <begin position="464"/>
        <end position="537"/>
    </location>
</feature>
<organism evidence="5 6">
    <name type="scientific">Sphingobium cupriresistens</name>
    <dbReference type="NCBI Taxonomy" id="1132417"/>
    <lineage>
        <taxon>Bacteria</taxon>
        <taxon>Pseudomonadati</taxon>
        <taxon>Pseudomonadota</taxon>
        <taxon>Alphaproteobacteria</taxon>
        <taxon>Sphingomonadales</taxon>
        <taxon>Sphingomonadaceae</taxon>
        <taxon>Sphingobium</taxon>
    </lineage>
</organism>
<dbReference type="GO" id="GO:0031956">
    <property type="term" value="F:medium-chain fatty acid-CoA ligase activity"/>
    <property type="evidence" value="ECO:0007669"/>
    <property type="project" value="TreeGrafter"/>
</dbReference>
<dbReference type="EMBL" id="SEOO01000010">
    <property type="protein sequence ID" value="RYM11993.1"/>
    <property type="molecule type" value="Genomic_DNA"/>
</dbReference>
<dbReference type="Pfam" id="PF00501">
    <property type="entry name" value="AMP-binding"/>
    <property type="match status" value="1"/>
</dbReference>